<feature type="transmembrane region" description="Helical" evidence="8">
    <location>
        <begin position="263"/>
        <end position="284"/>
    </location>
</feature>
<dbReference type="InterPro" id="IPR050189">
    <property type="entry name" value="MFS_Efflux_Transporters"/>
</dbReference>
<comment type="caution">
    <text evidence="8">Lacks conserved residue(s) required for the propagation of feature annotation.</text>
</comment>
<evidence type="ECO:0000256" key="8">
    <source>
        <dbReference type="RuleBase" id="RU365088"/>
    </source>
</evidence>
<dbReference type="CDD" id="cd17320">
    <property type="entry name" value="MFS_MdfA_MDR_like"/>
    <property type="match status" value="1"/>
</dbReference>
<dbReference type="GO" id="GO:1990961">
    <property type="term" value="P:xenobiotic detoxification by transmembrane export across the plasma membrane"/>
    <property type="evidence" value="ECO:0007669"/>
    <property type="project" value="InterPro"/>
</dbReference>
<feature type="transmembrane region" description="Helical" evidence="8">
    <location>
        <begin position="175"/>
        <end position="197"/>
    </location>
</feature>
<accession>A0A9D7QJT1</accession>
<proteinExistence type="inferred from homology"/>
<comment type="subcellular location">
    <subcellularLocation>
        <location evidence="8">Cell inner membrane</location>
        <topology evidence="8">Multi-pass membrane protein</topology>
    </subcellularLocation>
    <subcellularLocation>
        <location evidence="1">Cell membrane</location>
        <topology evidence="1">Multi-pass membrane protein</topology>
    </subcellularLocation>
</comment>
<dbReference type="PANTHER" id="PTHR43124:SF3">
    <property type="entry name" value="CHLORAMPHENICOL EFFLUX PUMP RV0191"/>
    <property type="match status" value="1"/>
</dbReference>
<evidence type="ECO:0000256" key="2">
    <source>
        <dbReference type="ARBA" id="ARBA00006236"/>
    </source>
</evidence>
<name>A0A9D7QJT1_9RHOO</name>
<evidence type="ECO:0000256" key="6">
    <source>
        <dbReference type="ARBA" id="ARBA00022989"/>
    </source>
</evidence>
<gene>
    <name evidence="10" type="ORF">IPN75_15280</name>
</gene>
<feature type="transmembrane region" description="Helical" evidence="8">
    <location>
        <begin position="89"/>
        <end position="108"/>
    </location>
</feature>
<dbReference type="SUPFAM" id="SSF103473">
    <property type="entry name" value="MFS general substrate transporter"/>
    <property type="match status" value="1"/>
</dbReference>
<dbReference type="NCBIfam" id="TIGR00710">
    <property type="entry name" value="efflux_Bcr_CflA"/>
    <property type="match status" value="1"/>
</dbReference>
<feature type="transmembrane region" description="Helical" evidence="8">
    <location>
        <begin position="327"/>
        <end position="348"/>
    </location>
</feature>
<keyword evidence="5 8" id="KW-0812">Transmembrane</keyword>
<keyword evidence="8" id="KW-0997">Cell inner membrane</keyword>
<evidence type="ECO:0000256" key="1">
    <source>
        <dbReference type="ARBA" id="ARBA00004651"/>
    </source>
</evidence>
<comment type="caution">
    <text evidence="10">The sequence shown here is derived from an EMBL/GenBank/DDBJ whole genome shotgun (WGS) entry which is preliminary data.</text>
</comment>
<feature type="transmembrane region" description="Helical" evidence="8">
    <location>
        <begin position="296"/>
        <end position="315"/>
    </location>
</feature>
<sequence>MWPRRSSTGACPVAEQGRSTRAIALLLASMAALGPFSIDTYLPSFHDIAQSLRATPIEVQQTLSVYLLAFAVMTLWHGALSDRFGRRRVILVALALFGAASAGCAFATSIEQLWLWRGLQGMTAGAGMVITRAIVRDLFDGPPAQRLIAQITMMFALAPAIAPVIGGWLQTWFGWRSVFAFLVLSTATLWIACWKLLPETLPPEKRQSLHPAYLGRAYWNVLSSPPFLLASSALSLNFAGFFVYVLSAPVFLMTHLGVSETSFLWLFGPAMGGLMLGSWLAGHLAGRRLPGMTVKLGYGVMAAAALINVGINLVLPASLPWSVAPLFLYTLGMSLAMPNLTLFALDPFPENRGMAASCQTFMQSGFNSLVAAVVAPAAWGSTLSLALAMTVFLVLGSLSALLYRRLTLLPG</sequence>
<feature type="domain" description="Major facilitator superfamily (MFS) profile" evidence="9">
    <location>
        <begin position="23"/>
        <end position="408"/>
    </location>
</feature>
<feature type="transmembrane region" description="Helical" evidence="8">
    <location>
        <begin position="385"/>
        <end position="403"/>
    </location>
</feature>
<evidence type="ECO:0000259" key="9">
    <source>
        <dbReference type="PROSITE" id="PS50850"/>
    </source>
</evidence>
<feature type="transmembrane region" description="Helical" evidence="8">
    <location>
        <begin position="21"/>
        <end position="43"/>
    </location>
</feature>
<dbReference type="Proteomes" id="UP000808146">
    <property type="component" value="Unassembled WGS sequence"/>
</dbReference>
<dbReference type="GO" id="GO:0042910">
    <property type="term" value="F:xenobiotic transmembrane transporter activity"/>
    <property type="evidence" value="ECO:0007669"/>
    <property type="project" value="InterPro"/>
</dbReference>
<evidence type="ECO:0000256" key="5">
    <source>
        <dbReference type="ARBA" id="ARBA00022692"/>
    </source>
</evidence>
<feature type="transmembrane region" description="Helical" evidence="8">
    <location>
        <begin position="63"/>
        <end position="80"/>
    </location>
</feature>
<dbReference type="PROSITE" id="PS50850">
    <property type="entry name" value="MFS"/>
    <property type="match status" value="1"/>
</dbReference>
<evidence type="ECO:0000313" key="10">
    <source>
        <dbReference type="EMBL" id="MBK8891634.1"/>
    </source>
</evidence>
<evidence type="ECO:0000256" key="4">
    <source>
        <dbReference type="ARBA" id="ARBA00022475"/>
    </source>
</evidence>
<keyword evidence="6 8" id="KW-1133">Transmembrane helix</keyword>
<dbReference type="Gene3D" id="1.20.1720.10">
    <property type="entry name" value="Multidrug resistance protein D"/>
    <property type="match status" value="1"/>
</dbReference>
<dbReference type="AlphaFoldDB" id="A0A9D7QJT1"/>
<keyword evidence="3 8" id="KW-0813">Transport</keyword>
<reference evidence="10" key="1">
    <citation type="submission" date="2020-10" db="EMBL/GenBank/DDBJ databases">
        <title>Connecting structure to function with the recovery of over 1000 high-quality activated sludge metagenome-assembled genomes encoding full-length rRNA genes using long-read sequencing.</title>
        <authorList>
            <person name="Singleton C.M."/>
            <person name="Petriglieri F."/>
            <person name="Kristensen J.M."/>
            <person name="Kirkegaard R.H."/>
            <person name="Michaelsen T.Y."/>
            <person name="Andersen M.H."/>
            <person name="Karst S.M."/>
            <person name="Dueholm M.S."/>
            <person name="Nielsen P.H."/>
            <person name="Albertsen M."/>
        </authorList>
    </citation>
    <scope>NUCLEOTIDE SEQUENCE</scope>
    <source>
        <strain evidence="10">OdNE_18-Q3-R46-58_BAT3C.305</strain>
    </source>
</reference>
<evidence type="ECO:0000256" key="3">
    <source>
        <dbReference type="ARBA" id="ARBA00022448"/>
    </source>
</evidence>
<dbReference type="InterPro" id="IPR004812">
    <property type="entry name" value="Efflux_drug-R_Bcr/CmlA"/>
</dbReference>
<evidence type="ECO:0000256" key="7">
    <source>
        <dbReference type="ARBA" id="ARBA00023136"/>
    </source>
</evidence>
<keyword evidence="7 8" id="KW-0472">Membrane</keyword>
<dbReference type="InterPro" id="IPR020846">
    <property type="entry name" value="MFS_dom"/>
</dbReference>
<dbReference type="PANTHER" id="PTHR43124">
    <property type="entry name" value="PURINE EFFLUX PUMP PBUE"/>
    <property type="match status" value="1"/>
</dbReference>
<dbReference type="InterPro" id="IPR036259">
    <property type="entry name" value="MFS_trans_sf"/>
</dbReference>
<organism evidence="10 11">
    <name type="scientific">Candidatus Dechloromonas phosphorivorans</name>
    <dbReference type="NCBI Taxonomy" id="2899244"/>
    <lineage>
        <taxon>Bacteria</taxon>
        <taxon>Pseudomonadati</taxon>
        <taxon>Pseudomonadota</taxon>
        <taxon>Betaproteobacteria</taxon>
        <taxon>Rhodocyclales</taxon>
        <taxon>Azonexaceae</taxon>
        <taxon>Dechloromonas</taxon>
    </lineage>
</organism>
<keyword evidence="4" id="KW-1003">Cell membrane</keyword>
<dbReference type="GO" id="GO:0005886">
    <property type="term" value="C:plasma membrane"/>
    <property type="evidence" value="ECO:0007669"/>
    <property type="project" value="UniProtKB-SubCell"/>
</dbReference>
<evidence type="ECO:0000313" key="11">
    <source>
        <dbReference type="Proteomes" id="UP000808146"/>
    </source>
</evidence>
<comment type="similarity">
    <text evidence="2 8">Belongs to the major facilitator superfamily. Bcr/CmlA family.</text>
</comment>
<feature type="transmembrane region" description="Helical" evidence="8">
    <location>
        <begin position="218"/>
        <end position="243"/>
    </location>
</feature>
<dbReference type="InterPro" id="IPR011701">
    <property type="entry name" value="MFS"/>
</dbReference>
<dbReference type="EMBL" id="JADKBR010000018">
    <property type="protein sequence ID" value="MBK8891634.1"/>
    <property type="molecule type" value="Genomic_DNA"/>
</dbReference>
<dbReference type="Pfam" id="PF07690">
    <property type="entry name" value="MFS_1"/>
    <property type="match status" value="1"/>
</dbReference>
<feature type="transmembrane region" description="Helical" evidence="8">
    <location>
        <begin position="147"/>
        <end position="169"/>
    </location>
</feature>
<protein>
    <recommendedName>
        <fullName evidence="8">Bcr/CflA family efflux transporter</fullName>
    </recommendedName>
</protein>